<dbReference type="InterPro" id="IPR012337">
    <property type="entry name" value="RNaseH-like_sf"/>
</dbReference>
<dbReference type="SUPFAM" id="SSF53098">
    <property type="entry name" value="Ribonuclease H-like"/>
    <property type="match status" value="1"/>
</dbReference>
<evidence type="ECO:0008006" key="3">
    <source>
        <dbReference type="Google" id="ProtNLM"/>
    </source>
</evidence>
<evidence type="ECO:0000313" key="2">
    <source>
        <dbReference type="Proteomes" id="UP001412067"/>
    </source>
</evidence>
<gene>
    <name evidence="1" type="ORF">KSP40_PGU012989</name>
</gene>
<name>A0ABR2MZW1_9ASPA</name>
<accession>A0ABR2MZW1</accession>
<proteinExistence type="predicted"/>
<protein>
    <recommendedName>
        <fullName evidence="3">3'-5' exonuclease domain-containing protein</fullName>
    </recommendedName>
</protein>
<reference evidence="1 2" key="1">
    <citation type="journal article" date="2022" name="Nat. Plants">
        <title>Genomes of leafy and leafless Platanthera orchids illuminate the evolution of mycoheterotrophy.</title>
        <authorList>
            <person name="Li M.H."/>
            <person name="Liu K.W."/>
            <person name="Li Z."/>
            <person name="Lu H.C."/>
            <person name="Ye Q.L."/>
            <person name="Zhang D."/>
            <person name="Wang J.Y."/>
            <person name="Li Y.F."/>
            <person name="Zhong Z.M."/>
            <person name="Liu X."/>
            <person name="Yu X."/>
            <person name="Liu D.K."/>
            <person name="Tu X.D."/>
            <person name="Liu B."/>
            <person name="Hao Y."/>
            <person name="Liao X.Y."/>
            <person name="Jiang Y.T."/>
            <person name="Sun W.H."/>
            <person name="Chen J."/>
            <person name="Chen Y.Q."/>
            <person name="Ai Y."/>
            <person name="Zhai J.W."/>
            <person name="Wu S.S."/>
            <person name="Zhou Z."/>
            <person name="Hsiao Y.Y."/>
            <person name="Wu W.L."/>
            <person name="Chen Y.Y."/>
            <person name="Lin Y.F."/>
            <person name="Hsu J.L."/>
            <person name="Li C.Y."/>
            <person name="Wang Z.W."/>
            <person name="Zhao X."/>
            <person name="Zhong W.Y."/>
            <person name="Ma X.K."/>
            <person name="Ma L."/>
            <person name="Huang J."/>
            <person name="Chen G.Z."/>
            <person name="Huang M.Z."/>
            <person name="Huang L."/>
            <person name="Peng D.H."/>
            <person name="Luo Y.B."/>
            <person name="Zou S.Q."/>
            <person name="Chen S.P."/>
            <person name="Lan S."/>
            <person name="Tsai W.C."/>
            <person name="Van de Peer Y."/>
            <person name="Liu Z.J."/>
        </authorList>
    </citation>
    <scope>NUCLEOTIDE SEQUENCE [LARGE SCALE GENOMIC DNA]</scope>
    <source>
        <strain evidence="1">Lor288</strain>
    </source>
</reference>
<dbReference type="Proteomes" id="UP001412067">
    <property type="component" value="Unassembled WGS sequence"/>
</dbReference>
<comment type="caution">
    <text evidence="1">The sequence shown here is derived from an EMBL/GenBank/DDBJ whole genome shotgun (WGS) entry which is preliminary data.</text>
</comment>
<organism evidence="1 2">
    <name type="scientific">Platanthera guangdongensis</name>
    <dbReference type="NCBI Taxonomy" id="2320717"/>
    <lineage>
        <taxon>Eukaryota</taxon>
        <taxon>Viridiplantae</taxon>
        <taxon>Streptophyta</taxon>
        <taxon>Embryophyta</taxon>
        <taxon>Tracheophyta</taxon>
        <taxon>Spermatophyta</taxon>
        <taxon>Magnoliopsida</taxon>
        <taxon>Liliopsida</taxon>
        <taxon>Asparagales</taxon>
        <taxon>Orchidaceae</taxon>
        <taxon>Orchidoideae</taxon>
        <taxon>Orchideae</taxon>
        <taxon>Orchidinae</taxon>
        <taxon>Platanthera</taxon>
    </lineage>
</organism>
<dbReference type="InterPro" id="IPR052408">
    <property type="entry name" value="Exonuclease_MUT-7-like"/>
</dbReference>
<dbReference type="Gene3D" id="3.30.420.10">
    <property type="entry name" value="Ribonuclease H-like superfamily/Ribonuclease H"/>
    <property type="match status" value="1"/>
</dbReference>
<keyword evidence="2" id="KW-1185">Reference proteome</keyword>
<sequence>MELITPNPRRLPEIFIVTSPDSPEFSRLRSAIRHSSVVALDAEWKPIRSRQVADSSDEAGGSPSFPTVTLLQIACRLYCEDSDLECSVVGSCPVFLVDLVSLPLSTVWELLREMFVSPSVLKLGFRFKQDFVYLSSTFSSQGCFLGFDEVICCSYLFSSIFLFAQTPASCYCPLTLEISVLLNVQLLF</sequence>
<dbReference type="EMBL" id="JBBWWR010000003">
    <property type="protein sequence ID" value="KAK8969775.1"/>
    <property type="molecule type" value="Genomic_DNA"/>
</dbReference>
<dbReference type="InterPro" id="IPR036397">
    <property type="entry name" value="RNaseH_sf"/>
</dbReference>
<dbReference type="PANTHER" id="PTHR47765">
    <property type="entry name" value="3'-5' EXONUCLEASE DOMAIN-CONTAINING PROTEIN"/>
    <property type="match status" value="1"/>
</dbReference>
<evidence type="ECO:0000313" key="1">
    <source>
        <dbReference type="EMBL" id="KAK8969775.1"/>
    </source>
</evidence>
<dbReference type="PANTHER" id="PTHR47765:SF2">
    <property type="entry name" value="EXONUCLEASE MUT-7 HOMOLOG"/>
    <property type="match status" value="1"/>
</dbReference>